<dbReference type="SUPFAM" id="SSF88659">
    <property type="entry name" value="Sigma3 and sigma4 domains of RNA polymerase sigma factors"/>
    <property type="match status" value="1"/>
</dbReference>
<dbReference type="InterPro" id="IPR013325">
    <property type="entry name" value="RNA_pol_sigma_r2"/>
</dbReference>
<dbReference type="InterPro" id="IPR013324">
    <property type="entry name" value="RNA_pol_sigma_r3/r4-like"/>
</dbReference>
<dbReference type="EMBL" id="JBHSIT010000005">
    <property type="protein sequence ID" value="MFC4909731.1"/>
    <property type="molecule type" value="Genomic_DNA"/>
</dbReference>
<keyword evidence="4" id="KW-0731">Sigma factor</keyword>
<sequence length="309" mass="33859">MTNTPSGPAPDRSDPSLDAVMSERRRLINLAYRLLGSLAEAEDAVQETYARWYAMSREQQNAIDSPGAWLTTVAGRVCLNVLGSARARRETYVGEWIPEPLPGRADGGAATDPADRVTLDESVNLAFLVVLEAMTPAERVAFVLHDVFRYPFAEVAEIVGRTPAACRQLASSARRRIRAAQPSTTSPARHARIVRDFKQAWEAKDIDALIGLLDPDATATGDGGGLATTFLEPIQGGEQVARAWIEIADRRPGDMTFLERTVNGRPGVVAEQDGAVVTVFAFHVVDDRIRHIWVVRNPDKLRHWTVGRG</sequence>
<keyword evidence="9" id="KW-1185">Reference proteome</keyword>
<evidence type="ECO:0000256" key="5">
    <source>
        <dbReference type="ARBA" id="ARBA00023163"/>
    </source>
</evidence>
<evidence type="ECO:0000256" key="1">
    <source>
        <dbReference type="ARBA" id="ARBA00010641"/>
    </source>
</evidence>
<keyword evidence="3" id="KW-0805">Transcription regulation</keyword>
<dbReference type="SUPFAM" id="SSF54427">
    <property type="entry name" value="NTF2-like"/>
    <property type="match status" value="1"/>
</dbReference>
<protein>
    <submittedName>
        <fullName evidence="8">RNA polymerase sigma factor SigJ</fullName>
    </submittedName>
</protein>
<dbReference type="Gene3D" id="1.10.10.10">
    <property type="entry name" value="Winged helix-like DNA-binding domain superfamily/Winged helix DNA-binding domain"/>
    <property type="match status" value="1"/>
</dbReference>
<dbReference type="Gene3D" id="1.10.1740.10">
    <property type="match status" value="1"/>
</dbReference>
<name>A0ABV9U1N7_9ACTN</name>
<comment type="subunit">
    <text evidence="2">Interacts transiently with the RNA polymerase catalytic core formed by RpoA, RpoB, RpoC and RpoZ (2 alpha, 1 beta, 1 beta' and 1 omega subunit) to form the RNA polymerase holoenzyme that can initiate transcription.</text>
</comment>
<evidence type="ECO:0000313" key="9">
    <source>
        <dbReference type="Proteomes" id="UP001595872"/>
    </source>
</evidence>
<organism evidence="8 9">
    <name type="scientific">Actinomadura gamaensis</name>
    <dbReference type="NCBI Taxonomy" id="1763541"/>
    <lineage>
        <taxon>Bacteria</taxon>
        <taxon>Bacillati</taxon>
        <taxon>Actinomycetota</taxon>
        <taxon>Actinomycetes</taxon>
        <taxon>Streptosporangiales</taxon>
        <taxon>Thermomonosporaceae</taxon>
        <taxon>Actinomadura</taxon>
    </lineage>
</organism>
<dbReference type="Pfam" id="PF04542">
    <property type="entry name" value="Sigma70_r2"/>
    <property type="match status" value="1"/>
</dbReference>
<dbReference type="Proteomes" id="UP001595872">
    <property type="component" value="Unassembled WGS sequence"/>
</dbReference>
<dbReference type="Gene3D" id="3.10.450.50">
    <property type="match status" value="1"/>
</dbReference>
<dbReference type="InterPro" id="IPR052704">
    <property type="entry name" value="ECF_Sigma-70_Domain"/>
</dbReference>
<feature type="domain" description="RNA polymerase sigma-70 region 2" evidence="6">
    <location>
        <begin position="20"/>
        <end position="86"/>
    </location>
</feature>
<evidence type="ECO:0000259" key="6">
    <source>
        <dbReference type="Pfam" id="PF04542"/>
    </source>
</evidence>
<dbReference type="InterPro" id="IPR007627">
    <property type="entry name" value="RNA_pol_sigma70_r2"/>
</dbReference>
<feature type="domain" description="RNA polymerase sigma factor 70 region 4 type 2" evidence="7">
    <location>
        <begin position="126"/>
        <end position="177"/>
    </location>
</feature>
<evidence type="ECO:0000256" key="4">
    <source>
        <dbReference type="ARBA" id="ARBA00023082"/>
    </source>
</evidence>
<dbReference type="NCBIfam" id="NF007214">
    <property type="entry name" value="PRK09636.1"/>
    <property type="match status" value="1"/>
</dbReference>
<keyword evidence="5" id="KW-0804">Transcription</keyword>
<dbReference type="InterPro" id="IPR032710">
    <property type="entry name" value="NTF2-like_dom_sf"/>
</dbReference>
<dbReference type="InterPro" id="IPR014284">
    <property type="entry name" value="RNA_pol_sigma-70_dom"/>
</dbReference>
<dbReference type="SUPFAM" id="SSF88946">
    <property type="entry name" value="Sigma2 domain of RNA polymerase sigma factors"/>
    <property type="match status" value="1"/>
</dbReference>
<comment type="caution">
    <text evidence="8">The sequence shown here is derived from an EMBL/GenBank/DDBJ whole genome shotgun (WGS) entry which is preliminary data.</text>
</comment>
<dbReference type="InterPro" id="IPR036388">
    <property type="entry name" value="WH-like_DNA-bd_sf"/>
</dbReference>
<evidence type="ECO:0000256" key="3">
    <source>
        <dbReference type="ARBA" id="ARBA00023015"/>
    </source>
</evidence>
<dbReference type="RefSeq" id="WP_378257445.1">
    <property type="nucleotide sequence ID" value="NZ_JBHSIT010000005.1"/>
</dbReference>
<evidence type="ECO:0000313" key="8">
    <source>
        <dbReference type="EMBL" id="MFC4909731.1"/>
    </source>
</evidence>
<dbReference type="PANTHER" id="PTHR30173:SF43">
    <property type="entry name" value="ECF RNA POLYMERASE SIGMA FACTOR SIGI-RELATED"/>
    <property type="match status" value="1"/>
</dbReference>
<reference evidence="9" key="1">
    <citation type="journal article" date="2019" name="Int. J. Syst. Evol. Microbiol.">
        <title>The Global Catalogue of Microorganisms (GCM) 10K type strain sequencing project: providing services to taxonomists for standard genome sequencing and annotation.</title>
        <authorList>
            <consortium name="The Broad Institute Genomics Platform"/>
            <consortium name="The Broad Institute Genome Sequencing Center for Infectious Disease"/>
            <person name="Wu L."/>
            <person name="Ma J."/>
        </authorList>
    </citation>
    <scope>NUCLEOTIDE SEQUENCE [LARGE SCALE GENOMIC DNA]</scope>
    <source>
        <strain evidence="9">KLKA75</strain>
    </source>
</reference>
<gene>
    <name evidence="8" type="primary">sigJ</name>
    <name evidence="8" type="ORF">ACFPCY_20585</name>
</gene>
<comment type="similarity">
    <text evidence="1">Belongs to the sigma-70 factor family. ECF subfamily.</text>
</comment>
<dbReference type="InterPro" id="IPR013249">
    <property type="entry name" value="RNA_pol_sigma70_r4_t2"/>
</dbReference>
<dbReference type="PANTHER" id="PTHR30173">
    <property type="entry name" value="SIGMA 19 FACTOR"/>
    <property type="match status" value="1"/>
</dbReference>
<dbReference type="Pfam" id="PF08281">
    <property type="entry name" value="Sigma70_r4_2"/>
    <property type="match status" value="1"/>
</dbReference>
<evidence type="ECO:0000259" key="7">
    <source>
        <dbReference type="Pfam" id="PF08281"/>
    </source>
</evidence>
<evidence type="ECO:0000256" key="2">
    <source>
        <dbReference type="ARBA" id="ARBA00011344"/>
    </source>
</evidence>
<proteinExistence type="inferred from homology"/>
<accession>A0ABV9U1N7</accession>
<dbReference type="NCBIfam" id="TIGR02937">
    <property type="entry name" value="sigma70-ECF"/>
    <property type="match status" value="1"/>
</dbReference>